<evidence type="ECO:0000256" key="2">
    <source>
        <dbReference type="PIRSR" id="PIRSR605511-1"/>
    </source>
</evidence>
<dbReference type="SUPFAM" id="SSF63829">
    <property type="entry name" value="Calcium-dependent phosphotriesterase"/>
    <property type="match status" value="1"/>
</dbReference>
<feature type="binding site" evidence="3">
    <location>
        <position position="148"/>
    </location>
    <ligand>
        <name>a divalent metal cation</name>
        <dbReference type="ChEBI" id="CHEBI:60240"/>
    </ligand>
</feature>
<evidence type="ECO:0000256" key="3">
    <source>
        <dbReference type="PIRSR" id="PIRSR605511-2"/>
    </source>
</evidence>
<feature type="active site" description="Proton donor/acceptor" evidence="2">
    <location>
        <position position="197"/>
    </location>
</feature>
<reference evidence="5" key="1">
    <citation type="submission" date="2024-06" db="EMBL/GenBank/DDBJ databases">
        <title>Caulobacter inopinatus, sp. nov.</title>
        <authorList>
            <person name="Donachie S.P."/>
        </authorList>
    </citation>
    <scope>NUCLEOTIDE SEQUENCE</scope>
    <source>
        <strain evidence="5">73W</strain>
    </source>
</reference>
<evidence type="ECO:0000313" key="5">
    <source>
        <dbReference type="EMBL" id="XDO98448.1"/>
    </source>
</evidence>
<dbReference type="Gene3D" id="2.120.10.30">
    <property type="entry name" value="TolB, C-terminal domain"/>
    <property type="match status" value="1"/>
</dbReference>
<keyword evidence="3" id="KW-0479">Metal-binding</keyword>
<keyword evidence="3" id="KW-0862">Zinc</keyword>
<gene>
    <name evidence="5" type="ORF">ABOZ73_08550</name>
</gene>
<dbReference type="GO" id="GO:0004341">
    <property type="term" value="F:gluconolactonase activity"/>
    <property type="evidence" value="ECO:0007669"/>
    <property type="project" value="TreeGrafter"/>
</dbReference>
<dbReference type="GO" id="GO:0019853">
    <property type="term" value="P:L-ascorbic acid biosynthetic process"/>
    <property type="evidence" value="ECO:0007669"/>
    <property type="project" value="TreeGrafter"/>
</dbReference>
<feature type="binding site" evidence="3">
    <location>
        <position position="197"/>
    </location>
    <ligand>
        <name>a divalent metal cation</name>
        <dbReference type="ChEBI" id="CHEBI:60240"/>
    </ligand>
</feature>
<proteinExistence type="inferred from homology"/>
<dbReference type="PANTHER" id="PTHR10907:SF47">
    <property type="entry name" value="REGUCALCIN"/>
    <property type="match status" value="1"/>
</dbReference>
<feature type="binding site" evidence="3">
    <location>
        <position position="100"/>
    </location>
    <ligand>
        <name>substrate</name>
    </ligand>
</feature>
<dbReference type="PRINTS" id="PR01790">
    <property type="entry name" value="SMP30FAMILY"/>
</dbReference>
<comment type="cofactor">
    <cofactor evidence="3">
        <name>Zn(2+)</name>
        <dbReference type="ChEBI" id="CHEBI:29105"/>
    </cofactor>
    <text evidence="3">Binds 1 divalent metal cation per subunit.</text>
</comment>
<evidence type="ECO:0000259" key="4">
    <source>
        <dbReference type="Pfam" id="PF08450"/>
    </source>
</evidence>
<name>A0AB39KYX9_9CAUL</name>
<dbReference type="AlphaFoldDB" id="A0AB39KYX9"/>
<dbReference type="PANTHER" id="PTHR10907">
    <property type="entry name" value="REGUCALCIN"/>
    <property type="match status" value="1"/>
</dbReference>
<dbReference type="EC" id="3.1.1.99" evidence="5"/>
<feature type="binding site" evidence="3">
    <location>
        <position position="17"/>
    </location>
    <ligand>
        <name>a divalent metal cation</name>
        <dbReference type="ChEBI" id="CHEBI:60240"/>
    </ligand>
</feature>
<dbReference type="RefSeq" id="WP_369062323.1">
    <property type="nucleotide sequence ID" value="NZ_CP158375.1"/>
</dbReference>
<dbReference type="InterPro" id="IPR013658">
    <property type="entry name" value="SGL"/>
</dbReference>
<accession>A0AB39KYX9</accession>
<sequence length="284" mass="31048">MSEVRVIQRDCRDRLGEGPLWSARENALFWVDILEHRINRLSLANDGVISFAQPNYAAWVIERERGGFVAGIGLDIVLLDLPSNTRTTIGSVDASVVGNRLNDAKADRLGRIWAGTMPATCDRPSGAFYRIDPDHFIVHADSPYTIANGPAIDPEGRFLLHTDTALGVIFRFDINDDGSLGERRPFIIFDPQWGNPDGMTFDADGGLWVACWGASCVTRFTPDGERERSIMLPASQITSCAFAGPALDRMFVTSASDGVDEPLGGALFEVDPGCRGRRPQMYGG</sequence>
<protein>
    <submittedName>
        <fullName evidence="5">SMP-30/gluconolactonase/LRE family protein</fullName>
        <ecNumber evidence="5">3.1.1.99</ecNumber>
    </submittedName>
</protein>
<evidence type="ECO:0000256" key="1">
    <source>
        <dbReference type="ARBA" id="ARBA00008853"/>
    </source>
</evidence>
<feature type="domain" description="SMP-30/Gluconolactonase/LRE-like region" evidence="4">
    <location>
        <begin position="15"/>
        <end position="256"/>
    </location>
</feature>
<feature type="binding site" evidence="3">
    <location>
        <position position="102"/>
    </location>
    <ligand>
        <name>substrate</name>
    </ligand>
</feature>
<organism evidence="5">
    <name type="scientific">Caulobacter sp. 73W</name>
    <dbReference type="NCBI Taxonomy" id="3161137"/>
    <lineage>
        <taxon>Bacteria</taxon>
        <taxon>Pseudomonadati</taxon>
        <taxon>Pseudomonadota</taxon>
        <taxon>Alphaproteobacteria</taxon>
        <taxon>Caulobacterales</taxon>
        <taxon>Caulobacteraceae</taxon>
        <taxon>Caulobacter</taxon>
    </lineage>
</organism>
<keyword evidence="5" id="KW-0378">Hydrolase</keyword>
<dbReference type="InterPro" id="IPR011042">
    <property type="entry name" value="6-blade_b-propeller_TolB-like"/>
</dbReference>
<dbReference type="Pfam" id="PF08450">
    <property type="entry name" value="SGL"/>
    <property type="match status" value="1"/>
</dbReference>
<dbReference type="EMBL" id="CP158375">
    <property type="protein sequence ID" value="XDO98448.1"/>
    <property type="molecule type" value="Genomic_DNA"/>
</dbReference>
<dbReference type="GO" id="GO:0005509">
    <property type="term" value="F:calcium ion binding"/>
    <property type="evidence" value="ECO:0007669"/>
    <property type="project" value="TreeGrafter"/>
</dbReference>
<comment type="similarity">
    <text evidence="1">Belongs to the SMP-30/CGR1 family.</text>
</comment>
<dbReference type="InterPro" id="IPR005511">
    <property type="entry name" value="SMP-30"/>
</dbReference>